<evidence type="ECO:0000313" key="5">
    <source>
        <dbReference type="EMBL" id="CAK60328.1"/>
    </source>
</evidence>
<dbReference type="RefSeq" id="XP_001427726.1">
    <property type="nucleotide sequence ID" value="XM_001427689.1"/>
</dbReference>
<dbReference type="PANTHER" id="PTHR11909">
    <property type="entry name" value="CASEIN KINASE-RELATED"/>
    <property type="match status" value="1"/>
</dbReference>
<dbReference type="Gene3D" id="1.10.510.10">
    <property type="entry name" value="Transferase(Phosphotransferase) domain 1"/>
    <property type="match status" value="1"/>
</dbReference>
<gene>
    <name evidence="5" type="ORF">GSPATT00005077001</name>
</gene>
<dbReference type="InParanoid" id="A0BP61"/>
<dbReference type="SUPFAM" id="SSF56112">
    <property type="entry name" value="Protein kinase-like (PK-like)"/>
    <property type="match status" value="1"/>
</dbReference>
<feature type="domain" description="Protein kinase" evidence="4">
    <location>
        <begin position="10"/>
        <end position="288"/>
    </location>
</feature>
<dbReference type="GO" id="GO:0007165">
    <property type="term" value="P:signal transduction"/>
    <property type="evidence" value="ECO:0000318"/>
    <property type="project" value="GO_Central"/>
</dbReference>
<dbReference type="GO" id="GO:0005524">
    <property type="term" value="F:ATP binding"/>
    <property type="evidence" value="ECO:0007669"/>
    <property type="project" value="InterPro"/>
</dbReference>
<dbReference type="Proteomes" id="UP000000600">
    <property type="component" value="Unassembled WGS sequence"/>
</dbReference>
<dbReference type="OrthoDB" id="5979581at2759"/>
<protein>
    <recommendedName>
        <fullName evidence="2">Casein kinase I</fullName>
        <ecNumber evidence="1">2.7.11.1</ecNumber>
    </recommendedName>
</protein>
<dbReference type="EC" id="2.7.11.1" evidence="1"/>
<dbReference type="EMBL" id="CT868008">
    <property type="protein sequence ID" value="CAK60328.1"/>
    <property type="molecule type" value="Genomic_DNA"/>
</dbReference>
<proteinExistence type="predicted"/>
<dbReference type="FunFam" id="1.10.510.10:FF:000616">
    <property type="entry name" value="Uncharacterized protein"/>
    <property type="match status" value="1"/>
</dbReference>
<dbReference type="InterPro" id="IPR000719">
    <property type="entry name" value="Prot_kinase_dom"/>
</dbReference>
<dbReference type="InterPro" id="IPR008271">
    <property type="entry name" value="Ser/Thr_kinase_AS"/>
</dbReference>
<dbReference type="GO" id="GO:0006897">
    <property type="term" value="P:endocytosis"/>
    <property type="evidence" value="ECO:0000318"/>
    <property type="project" value="GO_Central"/>
</dbReference>
<evidence type="ECO:0000259" key="4">
    <source>
        <dbReference type="PROSITE" id="PS50011"/>
    </source>
</evidence>
<name>A0BP61_PARTE</name>
<dbReference type="PROSITE" id="PS00108">
    <property type="entry name" value="PROTEIN_KINASE_ST"/>
    <property type="match status" value="1"/>
</dbReference>
<dbReference type="InterPro" id="IPR050235">
    <property type="entry name" value="CK1_Ser-Thr_kinase"/>
</dbReference>
<dbReference type="HOGENOM" id="CLU_019279_2_7_1"/>
<dbReference type="AlphaFoldDB" id="A0BP61"/>
<sequence>MKQLKINNQFVTQKKISSGSFGIVMQGIDQKNGNQVAIKIERPENEHLRSLEREVEILSRLSNVRGVPQMLYYGWEDSYNVIVMEMLQKDLSSILKQRKKLSLKSVFQLSIELVLILEEIHKQGVLHRDLKPENMMLDEKNKVYLIDFGISKIYIRKNGILMYCLKLCQKSPFKDRVPFVGTSRYASIAAHKGYELGRKDDLESLFYVMLYCLKGTLPWQNLKHVPDDQRTQKIGEIKETIEVKELFKDLPNEFIKIYEYLRKLTYASEPDYKTIVKLIQQAAKHSNIFLDYKYEWDAQLNNYDKNMNRYGTLQTDELPLKQFEKFSSNLLNCNNLAAQTPSKFQQLQPPINKQESNQNSNSNCGSGNQNLSIYNSMGIIYQRSIDEISEELQEPIPDEVKSQNKICLKTLPDTLKKPGTFFKTTQFDEDEQLKEDHFLSEKYHSLSAQVTTILQNHKK</sequence>
<dbReference type="GO" id="GO:0005737">
    <property type="term" value="C:cytoplasm"/>
    <property type="evidence" value="ECO:0000318"/>
    <property type="project" value="GO_Central"/>
</dbReference>
<dbReference type="OMA" id="KYEWDAQ"/>
<evidence type="ECO:0000256" key="3">
    <source>
        <dbReference type="SAM" id="MobiDB-lite"/>
    </source>
</evidence>
<evidence type="ECO:0000313" key="6">
    <source>
        <dbReference type="Proteomes" id="UP000000600"/>
    </source>
</evidence>
<dbReference type="SMART" id="SM00220">
    <property type="entry name" value="S_TKc"/>
    <property type="match status" value="1"/>
</dbReference>
<feature type="region of interest" description="Disordered" evidence="3">
    <location>
        <begin position="347"/>
        <end position="367"/>
    </location>
</feature>
<reference evidence="5 6" key="1">
    <citation type="journal article" date="2006" name="Nature">
        <title>Global trends of whole-genome duplications revealed by the ciliate Paramecium tetraurelia.</title>
        <authorList>
            <consortium name="Genoscope"/>
            <person name="Aury J.-M."/>
            <person name="Jaillon O."/>
            <person name="Duret L."/>
            <person name="Noel B."/>
            <person name="Jubin C."/>
            <person name="Porcel B.M."/>
            <person name="Segurens B."/>
            <person name="Daubin V."/>
            <person name="Anthouard V."/>
            <person name="Aiach N."/>
            <person name="Arnaiz O."/>
            <person name="Billaut A."/>
            <person name="Beisson J."/>
            <person name="Blanc I."/>
            <person name="Bouhouche K."/>
            <person name="Camara F."/>
            <person name="Duharcourt S."/>
            <person name="Guigo R."/>
            <person name="Gogendeau D."/>
            <person name="Katinka M."/>
            <person name="Keller A.-M."/>
            <person name="Kissmehl R."/>
            <person name="Klotz C."/>
            <person name="Koll F."/>
            <person name="Le Moue A."/>
            <person name="Lepere C."/>
            <person name="Malinsky S."/>
            <person name="Nowacki M."/>
            <person name="Nowak J.K."/>
            <person name="Plattner H."/>
            <person name="Poulain J."/>
            <person name="Ruiz F."/>
            <person name="Serrano V."/>
            <person name="Zagulski M."/>
            <person name="Dessen P."/>
            <person name="Betermier M."/>
            <person name="Weissenbach J."/>
            <person name="Scarpelli C."/>
            <person name="Schachter V."/>
            <person name="Sperling L."/>
            <person name="Meyer E."/>
            <person name="Cohen J."/>
            <person name="Wincker P."/>
        </authorList>
    </citation>
    <scope>NUCLEOTIDE SEQUENCE [LARGE SCALE GENOMIC DNA]</scope>
    <source>
        <strain evidence="5 6">Stock d4-2</strain>
    </source>
</reference>
<dbReference type="STRING" id="5888.A0BP61"/>
<dbReference type="CDD" id="cd14016">
    <property type="entry name" value="STKc_CK1"/>
    <property type="match status" value="1"/>
</dbReference>
<feature type="compositionally biased region" description="Low complexity" evidence="3">
    <location>
        <begin position="356"/>
        <end position="367"/>
    </location>
</feature>
<dbReference type="KEGG" id="ptm:GSPATT00005077001"/>
<accession>A0BP61</accession>
<keyword evidence="6" id="KW-1185">Reference proteome</keyword>
<dbReference type="GeneID" id="5013510"/>
<dbReference type="PROSITE" id="PS50011">
    <property type="entry name" value="PROTEIN_KINASE_DOM"/>
    <property type="match status" value="1"/>
</dbReference>
<dbReference type="eggNOG" id="KOG1164">
    <property type="taxonomic scope" value="Eukaryota"/>
</dbReference>
<organism evidence="5 6">
    <name type="scientific">Paramecium tetraurelia</name>
    <dbReference type="NCBI Taxonomy" id="5888"/>
    <lineage>
        <taxon>Eukaryota</taxon>
        <taxon>Sar</taxon>
        <taxon>Alveolata</taxon>
        <taxon>Ciliophora</taxon>
        <taxon>Intramacronucleata</taxon>
        <taxon>Oligohymenophorea</taxon>
        <taxon>Peniculida</taxon>
        <taxon>Parameciidae</taxon>
        <taxon>Paramecium</taxon>
    </lineage>
</organism>
<evidence type="ECO:0000256" key="1">
    <source>
        <dbReference type="ARBA" id="ARBA00012513"/>
    </source>
</evidence>
<dbReference type="GO" id="GO:0004674">
    <property type="term" value="F:protein serine/threonine kinase activity"/>
    <property type="evidence" value="ECO:0000318"/>
    <property type="project" value="GO_Central"/>
</dbReference>
<dbReference type="GO" id="GO:0005634">
    <property type="term" value="C:nucleus"/>
    <property type="evidence" value="ECO:0000318"/>
    <property type="project" value="GO_Central"/>
</dbReference>
<dbReference type="Pfam" id="PF00069">
    <property type="entry name" value="Pkinase"/>
    <property type="match status" value="1"/>
</dbReference>
<evidence type="ECO:0000256" key="2">
    <source>
        <dbReference type="ARBA" id="ARBA00023860"/>
    </source>
</evidence>
<dbReference type="InterPro" id="IPR011009">
    <property type="entry name" value="Kinase-like_dom_sf"/>
</dbReference>